<evidence type="ECO:0000313" key="7">
    <source>
        <dbReference type="EMBL" id="HHJ81063.1"/>
    </source>
</evidence>
<dbReference type="Gene3D" id="3.40.50.720">
    <property type="entry name" value="NAD(P)-binding Rossmann-like Domain"/>
    <property type="match status" value="2"/>
</dbReference>
<dbReference type="InterPro" id="IPR006140">
    <property type="entry name" value="D-isomer_DH_NAD-bd"/>
</dbReference>
<dbReference type="GO" id="GO:0051287">
    <property type="term" value="F:NAD binding"/>
    <property type="evidence" value="ECO:0007669"/>
    <property type="project" value="InterPro"/>
</dbReference>
<evidence type="ECO:0000259" key="6">
    <source>
        <dbReference type="Pfam" id="PF02826"/>
    </source>
</evidence>
<dbReference type="PROSITE" id="PS00670">
    <property type="entry name" value="D_2_HYDROXYACID_DH_2"/>
    <property type="match status" value="1"/>
</dbReference>
<dbReference type="PANTHER" id="PTHR43761">
    <property type="entry name" value="D-ISOMER SPECIFIC 2-HYDROXYACID DEHYDROGENASE FAMILY PROTEIN (AFU_ORTHOLOGUE AFUA_1G13630)"/>
    <property type="match status" value="1"/>
</dbReference>
<organism evidence="7">
    <name type="scientific">Candidatus Tenderia electrophaga</name>
    <dbReference type="NCBI Taxonomy" id="1748243"/>
    <lineage>
        <taxon>Bacteria</taxon>
        <taxon>Pseudomonadati</taxon>
        <taxon>Pseudomonadota</taxon>
        <taxon>Gammaproteobacteria</taxon>
        <taxon>Candidatus Tenderiales</taxon>
        <taxon>Candidatus Tenderiaceae</taxon>
        <taxon>Candidatus Tenderia</taxon>
    </lineage>
</organism>
<dbReference type="InterPro" id="IPR006139">
    <property type="entry name" value="D-isomer_2_OHA_DH_cat_dom"/>
</dbReference>
<evidence type="ECO:0000259" key="5">
    <source>
        <dbReference type="Pfam" id="PF00389"/>
    </source>
</evidence>
<dbReference type="SUPFAM" id="SSF51735">
    <property type="entry name" value="NAD(P)-binding Rossmann-fold domains"/>
    <property type="match status" value="1"/>
</dbReference>
<dbReference type="GO" id="GO:0016616">
    <property type="term" value="F:oxidoreductase activity, acting on the CH-OH group of donors, NAD or NADP as acceptor"/>
    <property type="evidence" value="ECO:0007669"/>
    <property type="project" value="InterPro"/>
</dbReference>
<keyword evidence="2 4" id="KW-0560">Oxidoreductase</keyword>
<dbReference type="InterPro" id="IPR036291">
    <property type="entry name" value="NAD(P)-bd_dom_sf"/>
</dbReference>
<comment type="caution">
    <text evidence="7">The sequence shown here is derived from an EMBL/GenBank/DDBJ whole genome shotgun (WGS) entry which is preliminary data.</text>
</comment>
<evidence type="ECO:0000256" key="2">
    <source>
        <dbReference type="ARBA" id="ARBA00023002"/>
    </source>
</evidence>
<dbReference type="Pfam" id="PF02826">
    <property type="entry name" value="2-Hacid_dh_C"/>
    <property type="match status" value="1"/>
</dbReference>
<feature type="non-terminal residue" evidence="7">
    <location>
        <position position="1"/>
    </location>
</feature>
<accession>A0A832J928</accession>
<feature type="domain" description="D-isomer specific 2-hydroxyacid dehydrogenase catalytic" evidence="5">
    <location>
        <begin position="5"/>
        <end position="277"/>
    </location>
</feature>
<dbReference type="InterPro" id="IPR029753">
    <property type="entry name" value="D-isomer_DH_CS"/>
</dbReference>
<dbReference type="SUPFAM" id="SSF52283">
    <property type="entry name" value="Formate/glycerate dehydrogenase catalytic domain-like"/>
    <property type="match status" value="1"/>
</dbReference>
<dbReference type="Proteomes" id="UP000885832">
    <property type="component" value="Unassembled WGS sequence"/>
</dbReference>
<dbReference type="PANTHER" id="PTHR43761:SF1">
    <property type="entry name" value="D-ISOMER SPECIFIC 2-HYDROXYACID DEHYDROGENASE CATALYTIC DOMAIN-CONTAINING PROTEIN-RELATED"/>
    <property type="match status" value="1"/>
</dbReference>
<dbReference type="CDD" id="cd12162">
    <property type="entry name" value="2-Hacid_dh_4"/>
    <property type="match status" value="1"/>
</dbReference>
<name>A0A832J928_9GAMM</name>
<gene>
    <name evidence="7" type="ORF">ENJ65_05470</name>
</gene>
<feature type="domain" description="D-isomer specific 2-hydroxyacid dehydrogenase NAD-binding" evidence="6">
    <location>
        <begin position="69"/>
        <end position="247"/>
    </location>
</feature>
<sequence length="279" mass="29795">DSRIASSEILISNKVIIDQHAMQSAPQLKLICVAATGTNNVDIGAAQRHNIRVCNVRGYATPSVSQHVFAMLLSLSIHLGKYRRAVMQGAWQQSQHFCLLDYPIEELSGKTLGIIGYGELGQAVANIATAFDMQVLISEHRDKEPRPGRVSFEQVLAEADAISLHCPLTTATQGLIGAAEIAQMKPGAILINTARGGIVNEQALADALRDGYLGGAGVDVLSQEPPLTSNPLLAGDIPNLIITPHIAWASRASRQRLLDQISANISAFLAGTPRNIVSQ</sequence>
<dbReference type="EMBL" id="DRNF01000346">
    <property type="protein sequence ID" value="HHJ81063.1"/>
    <property type="molecule type" value="Genomic_DNA"/>
</dbReference>
<dbReference type="InterPro" id="IPR050418">
    <property type="entry name" value="D-iso_2-hydroxyacid_DH_PdxB"/>
</dbReference>
<dbReference type="PROSITE" id="PS00671">
    <property type="entry name" value="D_2_HYDROXYACID_DH_3"/>
    <property type="match status" value="1"/>
</dbReference>
<dbReference type="FunFam" id="3.40.50.720:FF:000203">
    <property type="entry name" value="D-3-phosphoglycerate dehydrogenase (SerA)"/>
    <property type="match status" value="1"/>
</dbReference>
<evidence type="ECO:0000256" key="3">
    <source>
        <dbReference type="ARBA" id="ARBA00023027"/>
    </source>
</evidence>
<protein>
    <submittedName>
        <fullName evidence="7">D-2-hydroxyacid dehydrogenase</fullName>
    </submittedName>
</protein>
<evidence type="ECO:0000256" key="1">
    <source>
        <dbReference type="ARBA" id="ARBA00005854"/>
    </source>
</evidence>
<proteinExistence type="inferred from homology"/>
<dbReference type="Pfam" id="PF00389">
    <property type="entry name" value="2-Hacid_dh"/>
    <property type="match status" value="1"/>
</dbReference>
<keyword evidence="3" id="KW-0520">NAD</keyword>
<comment type="similarity">
    <text evidence="1 4">Belongs to the D-isomer specific 2-hydroxyacid dehydrogenase family.</text>
</comment>
<dbReference type="AlphaFoldDB" id="A0A832J928"/>
<evidence type="ECO:0000256" key="4">
    <source>
        <dbReference type="RuleBase" id="RU003719"/>
    </source>
</evidence>
<reference evidence="7" key="1">
    <citation type="journal article" date="2020" name="mSystems">
        <title>Genome- and Community-Level Interaction Insights into Carbon Utilization and Element Cycling Functions of Hydrothermarchaeota in Hydrothermal Sediment.</title>
        <authorList>
            <person name="Zhou Z."/>
            <person name="Liu Y."/>
            <person name="Xu W."/>
            <person name="Pan J."/>
            <person name="Luo Z.H."/>
            <person name="Li M."/>
        </authorList>
    </citation>
    <scope>NUCLEOTIDE SEQUENCE [LARGE SCALE GENOMIC DNA]</scope>
    <source>
        <strain evidence="7">HyVt-505</strain>
    </source>
</reference>